<evidence type="ECO:0000313" key="3">
    <source>
        <dbReference type="Proteomes" id="UP000177622"/>
    </source>
</evidence>
<keyword evidence="3" id="KW-1185">Reference proteome</keyword>
<protein>
    <submittedName>
        <fullName evidence="2">Uncharacterized protein</fullName>
    </submittedName>
</protein>
<dbReference type="GeneID" id="34578949"/>
<reference evidence="2 3" key="1">
    <citation type="journal article" date="2016" name="Sci. Rep.">
        <title>Penicillium arizonense, a new, genome sequenced fungal species, reveals a high chemical diversity in secreted metabolites.</title>
        <authorList>
            <person name="Grijseels S."/>
            <person name="Nielsen J.C."/>
            <person name="Randelovic M."/>
            <person name="Nielsen J."/>
            <person name="Nielsen K.F."/>
            <person name="Workman M."/>
            <person name="Frisvad J.C."/>
        </authorList>
    </citation>
    <scope>NUCLEOTIDE SEQUENCE [LARGE SCALE GENOMIC DNA]</scope>
    <source>
        <strain evidence="2 3">CBS 141311</strain>
    </source>
</reference>
<gene>
    <name evidence="2" type="ORF">PENARI_c016G12558</name>
</gene>
<name>A0A1F5LBD1_PENAI</name>
<dbReference type="Proteomes" id="UP000177622">
    <property type="component" value="Unassembled WGS sequence"/>
</dbReference>
<dbReference type="AlphaFoldDB" id="A0A1F5LBD1"/>
<comment type="caution">
    <text evidence="2">The sequence shown here is derived from an EMBL/GenBank/DDBJ whole genome shotgun (WGS) entry which is preliminary data.</text>
</comment>
<feature type="region of interest" description="Disordered" evidence="1">
    <location>
        <begin position="1"/>
        <end position="24"/>
    </location>
</feature>
<sequence>MVTENANSPYPPPAEFDLPGRRRHQERRLALRALRITRRTRVRALLSHEHTLLTMNTHGRLLHNI</sequence>
<organism evidence="2 3">
    <name type="scientific">Penicillium arizonense</name>
    <dbReference type="NCBI Taxonomy" id="1835702"/>
    <lineage>
        <taxon>Eukaryota</taxon>
        <taxon>Fungi</taxon>
        <taxon>Dikarya</taxon>
        <taxon>Ascomycota</taxon>
        <taxon>Pezizomycotina</taxon>
        <taxon>Eurotiomycetes</taxon>
        <taxon>Eurotiomycetidae</taxon>
        <taxon>Eurotiales</taxon>
        <taxon>Aspergillaceae</taxon>
        <taxon>Penicillium</taxon>
    </lineage>
</organism>
<dbReference type="EMBL" id="LXJU01000016">
    <property type="protein sequence ID" value="OGE50514.1"/>
    <property type="molecule type" value="Genomic_DNA"/>
</dbReference>
<evidence type="ECO:0000313" key="2">
    <source>
        <dbReference type="EMBL" id="OGE50514.1"/>
    </source>
</evidence>
<evidence type="ECO:0000256" key="1">
    <source>
        <dbReference type="SAM" id="MobiDB-lite"/>
    </source>
</evidence>
<dbReference type="RefSeq" id="XP_022485962.1">
    <property type="nucleotide sequence ID" value="XM_022634215.1"/>
</dbReference>
<accession>A0A1F5LBD1</accession>
<proteinExistence type="predicted"/>